<dbReference type="EMBL" id="BARS01010456">
    <property type="protein sequence ID" value="GAF93758.1"/>
    <property type="molecule type" value="Genomic_DNA"/>
</dbReference>
<proteinExistence type="predicted"/>
<feature type="transmembrane region" description="Helical" evidence="1">
    <location>
        <begin position="157"/>
        <end position="180"/>
    </location>
</feature>
<feature type="transmembrane region" description="Helical" evidence="1">
    <location>
        <begin position="125"/>
        <end position="145"/>
    </location>
</feature>
<dbReference type="AlphaFoldDB" id="X0TJN1"/>
<reference evidence="2" key="1">
    <citation type="journal article" date="2014" name="Front. Microbiol.">
        <title>High frequency of phylogenetically diverse reductive dehalogenase-homologous genes in deep subseafloor sedimentary metagenomes.</title>
        <authorList>
            <person name="Kawai M."/>
            <person name="Futagami T."/>
            <person name="Toyoda A."/>
            <person name="Takaki Y."/>
            <person name="Nishi S."/>
            <person name="Hori S."/>
            <person name="Arai W."/>
            <person name="Tsubouchi T."/>
            <person name="Morono Y."/>
            <person name="Uchiyama I."/>
            <person name="Ito T."/>
            <person name="Fujiyama A."/>
            <person name="Inagaki F."/>
            <person name="Takami H."/>
        </authorList>
    </citation>
    <scope>NUCLEOTIDE SEQUENCE</scope>
    <source>
        <strain evidence="2">Expedition CK06-06</strain>
    </source>
</reference>
<sequence>MKKFRKYVILSTLIFILVAFSSISIYAWDNCPFGLEDDPYPGECKRYIDTDGDDICDRSQPAPEDRNISVSLNEENTKENTEDNIKYSEKIDEKVTGGFFIAEAASTQKTVSDSPFPERKSLPDYNFLEIFFASLLIYFGGKFLARKLEISSCKEKKFWNVFLLINFIGSAGTGMILVFIRDYDWFRSINFNFLFWHVEFSIVMTLLGIFHALWHLKYYLSIFKKKKKDDICKS</sequence>
<comment type="caution">
    <text evidence="2">The sequence shown here is derived from an EMBL/GenBank/DDBJ whole genome shotgun (WGS) entry which is preliminary data.</text>
</comment>
<protein>
    <recommendedName>
        <fullName evidence="3">DUF4405 domain-containing protein</fullName>
    </recommendedName>
</protein>
<keyword evidence="1" id="KW-0812">Transmembrane</keyword>
<feature type="transmembrane region" description="Helical" evidence="1">
    <location>
        <begin position="200"/>
        <end position="220"/>
    </location>
</feature>
<organism evidence="2">
    <name type="scientific">marine sediment metagenome</name>
    <dbReference type="NCBI Taxonomy" id="412755"/>
    <lineage>
        <taxon>unclassified sequences</taxon>
        <taxon>metagenomes</taxon>
        <taxon>ecological metagenomes</taxon>
    </lineage>
</organism>
<feature type="transmembrane region" description="Helical" evidence="1">
    <location>
        <begin position="7"/>
        <end position="28"/>
    </location>
</feature>
<keyword evidence="1" id="KW-0472">Membrane</keyword>
<accession>X0TJN1</accession>
<gene>
    <name evidence="2" type="ORF">S01H1_19369</name>
</gene>
<name>X0TJN1_9ZZZZ</name>
<evidence type="ECO:0000313" key="2">
    <source>
        <dbReference type="EMBL" id="GAF93758.1"/>
    </source>
</evidence>
<evidence type="ECO:0008006" key="3">
    <source>
        <dbReference type="Google" id="ProtNLM"/>
    </source>
</evidence>
<evidence type="ECO:0000256" key="1">
    <source>
        <dbReference type="SAM" id="Phobius"/>
    </source>
</evidence>
<keyword evidence="1" id="KW-1133">Transmembrane helix</keyword>